<reference evidence="4 5" key="1">
    <citation type="submission" date="2017-05" db="EMBL/GenBank/DDBJ databases">
        <authorList>
            <person name="Varghese N."/>
            <person name="Submissions S."/>
        </authorList>
    </citation>
    <scope>NUCLEOTIDE SEQUENCE [LARGE SCALE GENOMIC DNA]</scope>
    <source>
        <strain evidence="4 5">DSM 21342</strain>
    </source>
</reference>
<dbReference type="Proteomes" id="UP000315971">
    <property type="component" value="Unassembled WGS sequence"/>
</dbReference>
<evidence type="ECO:0000313" key="4">
    <source>
        <dbReference type="EMBL" id="SMO48196.1"/>
    </source>
</evidence>
<dbReference type="AlphaFoldDB" id="A0A521BM57"/>
<sequence>MSKNNKTGFKAQKEAAQETPSFIVQNLTVRPAARDSQDISKWRTALKSAEATNPRRTLLYDLYDDIMLDGRLSSVVEKRIMAITNADWEFVKDGKVIPLINDLIDTPAFEDLLKELMLTRFWGYSVLELQFQKDGFSCYSIPRKHLRPEKGLIAKDQSGEGDINIREGIYLNNILEAGKEKDLGILLRAAQYVIYKRGGFGDWAQFAELFGMPFRKGTYNGFDDSQRQELENSLEQMGGAAYVVLPDGSNVEFIENKTNSDGSLYDKLRNACNEEIAVLILGQSLTTGQGSNRSLGEVHKEVEESINKADRRWARRWLNTRFTKCLEANGHATQGGYFQIKGEDEEKISKKDKLDMQLKLVKDLDLPYDPDHFYEEYGLPKPADYDKQMAEKTAHTPQASEGDDVQKPASTPQASGNKNDKKPKVQKNNDNTNLYALDEDLNTKPLSWFVKLANSFGFFVDAPAQTGATMTACCGSHHTAIDTITLAAIDGFDTDSLIKRAWEAGGSMGFDTDLFNHTASTLCDGFLKGWRSRPTELVNIGIDYGFDDPSMLTAFETNLFRFAGVKTLYEAQQLNTLFRKSKSFEDFYHEASQLVKVHNKDWLRTEYDTAYAVGESTATYNRLMKQRTLFPYWQYKTVKDNRVRETHRWLHDAVFHVDHKAWQTIYPPNGWNCRCYVVPRTETEVTPELLKNSKQQLADYEASQDWDKTKKSGFGINRAKLGAVFTENQQYINSMEEGNKLLSELRPSDFGLPNVEQQLEAKAKAEIDKASVDTDAYYKKRLVDGVFQVKDYAGRILTMNEKDYANHTTNEVKKRQYRIDYLNELETILSTPDEVWFNAERKQDSLNQLMYIKYYKDKPLVAVGAITPNGDFKLKTWYDLAHAEIRWGLLVRSSN</sequence>
<evidence type="ECO:0000256" key="1">
    <source>
        <dbReference type="SAM" id="MobiDB-lite"/>
    </source>
</evidence>
<feature type="compositionally biased region" description="Polar residues" evidence="1">
    <location>
        <begin position="408"/>
        <end position="417"/>
    </location>
</feature>
<name>A0A521BM57_9SPHI</name>
<organism evidence="4 5">
    <name type="scientific">Solitalea koreensis</name>
    <dbReference type="NCBI Taxonomy" id="543615"/>
    <lineage>
        <taxon>Bacteria</taxon>
        <taxon>Pseudomonadati</taxon>
        <taxon>Bacteroidota</taxon>
        <taxon>Sphingobacteriia</taxon>
        <taxon>Sphingobacteriales</taxon>
        <taxon>Sphingobacteriaceae</taxon>
        <taxon>Solitalea</taxon>
    </lineage>
</organism>
<feature type="domain" description="Phage head morphogenesis" evidence="2">
    <location>
        <begin position="585"/>
        <end position="677"/>
    </location>
</feature>
<proteinExistence type="predicted"/>
<dbReference type="NCBIfam" id="TIGR01641">
    <property type="entry name" value="phageSPP1_gp7"/>
    <property type="match status" value="1"/>
</dbReference>
<feature type="region of interest" description="Disordered" evidence="1">
    <location>
        <begin position="389"/>
        <end position="429"/>
    </location>
</feature>
<dbReference type="Pfam" id="PF18810">
    <property type="entry name" value="PBECR2"/>
    <property type="match status" value="1"/>
</dbReference>
<feature type="domain" description="Phage-Barnase-EndoU-ColicinE5/D-RelE like nuclease 2" evidence="3">
    <location>
        <begin position="789"/>
        <end position="883"/>
    </location>
</feature>
<dbReference type="EMBL" id="FXSZ01000002">
    <property type="protein sequence ID" value="SMO48196.1"/>
    <property type="molecule type" value="Genomic_DNA"/>
</dbReference>
<accession>A0A521BM57</accession>
<dbReference type="RefSeq" id="WP_142601920.1">
    <property type="nucleotide sequence ID" value="NZ_FXSZ01000002.1"/>
</dbReference>
<evidence type="ECO:0000259" key="2">
    <source>
        <dbReference type="Pfam" id="PF04233"/>
    </source>
</evidence>
<gene>
    <name evidence="4" type="ORF">SAMN06265350_102332</name>
</gene>
<keyword evidence="5" id="KW-1185">Reference proteome</keyword>
<dbReference type="OrthoDB" id="9797300at2"/>
<dbReference type="Pfam" id="PF04233">
    <property type="entry name" value="Phage_Mu_F"/>
    <property type="match status" value="1"/>
</dbReference>
<dbReference type="Pfam" id="PF06074">
    <property type="entry name" value="Portal_Mu"/>
    <property type="match status" value="1"/>
</dbReference>
<protein>
    <submittedName>
        <fullName evidence="4">Phage putative head morphogenesis protein, SPP1 gp7 family</fullName>
    </submittedName>
</protein>
<evidence type="ECO:0000313" key="5">
    <source>
        <dbReference type="Proteomes" id="UP000315971"/>
    </source>
</evidence>
<dbReference type="InterPro" id="IPR006528">
    <property type="entry name" value="Phage_head_morphogenesis_dom"/>
</dbReference>
<evidence type="ECO:0000259" key="3">
    <source>
        <dbReference type="Pfam" id="PF18810"/>
    </source>
</evidence>
<dbReference type="InterPro" id="IPR009279">
    <property type="entry name" value="Portal_Mu"/>
</dbReference>
<dbReference type="InterPro" id="IPR041110">
    <property type="entry name" value="PBECR2"/>
</dbReference>